<reference evidence="1 2" key="1">
    <citation type="submission" date="2014-02" db="EMBL/GenBank/DDBJ databases">
        <title>Draft genome sequence of Lysinibacillus boronitolerans NBRC 103108.</title>
        <authorList>
            <person name="Zhang F."/>
            <person name="Wang G."/>
            <person name="Zhang L."/>
        </authorList>
    </citation>
    <scope>NUCLEOTIDE SEQUENCE [LARGE SCALE GENOMIC DNA]</scope>
    <source>
        <strain evidence="1 2">NBRC 103108</strain>
    </source>
</reference>
<evidence type="ECO:0008006" key="3">
    <source>
        <dbReference type="Google" id="ProtNLM"/>
    </source>
</evidence>
<dbReference type="RefSeq" id="WP_036078328.1">
    <property type="nucleotide sequence ID" value="NZ_AVCW01000006.1"/>
</dbReference>
<comment type="caution">
    <text evidence="1">The sequence shown here is derived from an EMBL/GenBank/DDBJ whole genome shotgun (WGS) entry which is preliminary data.</text>
</comment>
<evidence type="ECO:0000313" key="2">
    <source>
        <dbReference type="Proteomes" id="UP000030487"/>
    </source>
</evidence>
<evidence type="ECO:0000313" key="1">
    <source>
        <dbReference type="EMBL" id="KGR84104.1"/>
    </source>
</evidence>
<proteinExistence type="predicted"/>
<keyword evidence="2" id="KW-1185">Reference proteome</keyword>
<protein>
    <recommendedName>
        <fullName evidence="3">Transposase</fullName>
    </recommendedName>
</protein>
<name>A0ABR4XXK6_9BACI</name>
<dbReference type="EMBL" id="JPVR01000076">
    <property type="protein sequence ID" value="KGR84104.1"/>
    <property type="molecule type" value="Genomic_DNA"/>
</dbReference>
<gene>
    <name evidence="1" type="ORF">CD31_14240</name>
</gene>
<dbReference type="Proteomes" id="UP000030487">
    <property type="component" value="Unassembled WGS sequence"/>
</dbReference>
<sequence length="61" mass="7031">MLEYFKQVNRSARGWLFCMDRNAKVADKPLKVTDNLVNGRLLFLLEMYCYVKVEGEDNAGG</sequence>
<organism evidence="1 2">
    <name type="scientific">Lysinibacillus boronitolerans JCM 21713 = 10a = NBRC 103108</name>
    <dbReference type="NCBI Taxonomy" id="1294264"/>
    <lineage>
        <taxon>Bacteria</taxon>
        <taxon>Bacillati</taxon>
        <taxon>Bacillota</taxon>
        <taxon>Bacilli</taxon>
        <taxon>Bacillales</taxon>
        <taxon>Bacillaceae</taxon>
        <taxon>Lysinibacillus</taxon>
    </lineage>
</organism>
<accession>A0ABR4XXK6</accession>